<dbReference type="Proteomes" id="UP000001949">
    <property type="component" value="Unassembled WGS sequence"/>
</dbReference>
<sequence length="160" mass="18248">MLDEKIAKLKIAINNKTNIENKNEADSVLRANNVKQNRNQYVHFETSDSIHSSTKRKLLELKKENNISDITVATYDSETICGTTLGQIIKVNDEVEVNQAHRSFITGVEYLVVTSSIDCKMNFWDIKEPGFPQYTGINNKQRESLCLEFFKEMEGLGIVD</sequence>
<dbReference type="EMBL" id="AAGK01000004">
    <property type="protein sequence ID" value="EAN32196.1"/>
    <property type="molecule type" value="Genomic_DNA"/>
</dbReference>
<gene>
    <name evidence="1" type="ordered locus">TP04_0842</name>
</gene>
<proteinExistence type="predicted"/>
<organism evidence="1 2">
    <name type="scientific">Theileria parva</name>
    <name type="common">East coast fever infection agent</name>
    <dbReference type="NCBI Taxonomy" id="5875"/>
    <lineage>
        <taxon>Eukaryota</taxon>
        <taxon>Sar</taxon>
        <taxon>Alveolata</taxon>
        <taxon>Apicomplexa</taxon>
        <taxon>Aconoidasida</taxon>
        <taxon>Piroplasmida</taxon>
        <taxon>Theileriidae</taxon>
        <taxon>Theileria</taxon>
    </lineage>
</organism>
<comment type="caution">
    <text evidence="1">The sequence shown here is derived from an EMBL/GenBank/DDBJ whole genome shotgun (WGS) entry which is preliminary data.</text>
</comment>
<reference evidence="1 2" key="1">
    <citation type="journal article" date="2005" name="Science">
        <title>Genome sequence of Theileria parva, a bovine pathogen that transforms lymphocytes.</title>
        <authorList>
            <person name="Gardner M.J."/>
            <person name="Bishop R."/>
            <person name="Shah T."/>
            <person name="de Villiers E.P."/>
            <person name="Carlton J.M."/>
            <person name="Hall N."/>
            <person name="Ren Q."/>
            <person name="Paulsen I.T."/>
            <person name="Pain A."/>
            <person name="Berriman M."/>
            <person name="Wilson R.J.M."/>
            <person name="Sato S."/>
            <person name="Ralph S.A."/>
            <person name="Mann D.J."/>
            <person name="Xiong Z."/>
            <person name="Shallom S.J."/>
            <person name="Weidman J."/>
            <person name="Jiang L."/>
            <person name="Lynn J."/>
            <person name="Weaver B."/>
            <person name="Shoaibi A."/>
            <person name="Domingo A.R."/>
            <person name="Wasawo D."/>
            <person name="Crabtree J."/>
            <person name="Wortman J.R."/>
            <person name="Haas B."/>
            <person name="Angiuoli S.V."/>
            <person name="Creasy T.H."/>
            <person name="Lu C."/>
            <person name="Suh B."/>
            <person name="Silva J.C."/>
            <person name="Utterback T.R."/>
            <person name="Feldblyum T.V."/>
            <person name="Pertea M."/>
            <person name="Allen J."/>
            <person name="Nierman W.C."/>
            <person name="Taracha E.L.N."/>
            <person name="Salzberg S.L."/>
            <person name="White O.R."/>
            <person name="Fitzhugh H.A."/>
            <person name="Morzaria S."/>
            <person name="Venter J.C."/>
            <person name="Fraser C.M."/>
            <person name="Nene V."/>
        </authorList>
    </citation>
    <scope>NUCLEOTIDE SEQUENCE [LARGE SCALE GENOMIC DNA]</scope>
    <source>
        <strain evidence="1 2">Muguga</strain>
    </source>
</reference>
<evidence type="ECO:0000313" key="1">
    <source>
        <dbReference type="EMBL" id="EAN32196.1"/>
    </source>
</evidence>
<accession>Q4N1A4</accession>
<name>Q4N1A4_THEPA</name>
<dbReference type="KEGG" id="tpv:TP04_0842"/>
<dbReference type="RefSeq" id="XP_764479.1">
    <property type="nucleotide sequence ID" value="XM_759386.1"/>
</dbReference>
<protein>
    <submittedName>
        <fullName evidence="1">Uncharacterized protein</fullName>
    </submittedName>
</protein>
<dbReference type="GeneID" id="3500653"/>
<dbReference type="InParanoid" id="Q4N1A4"/>
<dbReference type="eggNOG" id="ENOG502QX2D">
    <property type="taxonomic scope" value="Eukaryota"/>
</dbReference>
<dbReference type="VEuPathDB" id="PiroplasmaDB:TpMuguga_04g00842"/>
<keyword evidence="2" id="KW-1185">Reference proteome</keyword>
<evidence type="ECO:0000313" key="2">
    <source>
        <dbReference type="Proteomes" id="UP000001949"/>
    </source>
</evidence>
<dbReference type="AlphaFoldDB" id="Q4N1A4"/>